<reference evidence="1 2" key="1">
    <citation type="submission" date="2017-02" db="EMBL/GenBank/DDBJ databases">
        <authorList>
            <person name="Peterson S.W."/>
        </authorList>
    </citation>
    <scope>NUCLEOTIDE SEQUENCE [LARGE SCALE GENOMIC DNA]</scope>
    <source>
        <strain evidence="1 2">DSM 16080</strain>
    </source>
</reference>
<organism evidence="1 2">
    <name type="scientific">Paucidesulfovibrio gracilis DSM 16080</name>
    <dbReference type="NCBI Taxonomy" id="1121449"/>
    <lineage>
        <taxon>Bacteria</taxon>
        <taxon>Pseudomonadati</taxon>
        <taxon>Thermodesulfobacteriota</taxon>
        <taxon>Desulfovibrionia</taxon>
        <taxon>Desulfovibrionales</taxon>
        <taxon>Desulfovibrionaceae</taxon>
        <taxon>Paucidesulfovibrio</taxon>
    </lineage>
</organism>
<gene>
    <name evidence="1" type="ORF">SAMN02745704_00202</name>
</gene>
<dbReference type="STRING" id="1121449.SAMN02745704_00202"/>
<dbReference type="PANTHER" id="PTHR34071">
    <property type="entry name" value="5-NITROIMIDAZOLE ANTIBIOTICS RESISTANCE PROTEIN, NIMA-FAMILY-RELATED PROTEIN-RELATED"/>
    <property type="match status" value="1"/>
</dbReference>
<evidence type="ECO:0000313" key="1">
    <source>
        <dbReference type="EMBL" id="SKA71764.1"/>
    </source>
</evidence>
<name>A0A1T4W385_9BACT</name>
<keyword evidence="2" id="KW-1185">Reference proteome</keyword>
<dbReference type="Proteomes" id="UP000190027">
    <property type="component" value="Unassembled WGS sequence"/>
</dbReference>
<evidence type="ECO:0000313" key="2">
    <source>
        <dbReference type="Proteomes" id="UP000190027"/>
    </source>
</evidence>
<dbReference type="AlphaFoldDB" id="A0A1T4W385"/>
<dbReference type="Gene3D" id="2.30.110.10">
    <property type="entry name" value="Electron Transport, Fmn-binding Protein, Chain A"/>
    <property type="match status" value="1"/>
</dbReference>
<dbReference type="OrthoDB" id="9794935at2"/>
<sequence>MRADTSNDIAKATAALDRAQIMHLALVDADGAFCVPVNFARRGKTLYVHSGLHGRKVAAMKDSTHIGFSAIAHMEPRPGKTACKWGFRFESVRGNAVCRIVHDLQERQTGLDELVLRYSGSVSPMDSKALKRTLVFALEIQEATVRGKM</sequence>
<proteinExistence type="predicted"/>
<dbReference type="SUPFAM" id="SSF50475">
    <property type="entry name" value="FMN-binding split barrel"/>
    <property type="match status" value="1"/>
</dbReference>
<dbReference type="InterPro" id="IPR012349">
    <property type="entry name" value="Split_barrel_FMN-bd"/>
</dbReference>
<dbReference type="PANTHER" id="PTHR34071:SF2">
    <property type="entry name" value="FLAVIN-NUCLEOTIDE-BINDING PROTEIN"/>
    <property type="match status" value="1"/>
</dbReference>
<dbReference type="InterPro" id="IPR024747">
    <property type="entry name" value="Pyridox_Oxase-rel"/>
</dbReference>
<dbReference type="RefSeq" id="WP_078715788.1">
    <property type="nucleotide sequence ID" value="NZ_FUYC01000001.1"/>
</dbReference>
<dbReference type="Pfam" id="PF12900">
    <property type="entry name" value="Pyridox_ox_2"/>
    <property type="match status" value="1"/>
</dbReference>
<protein>
    <submittedName>
        <fullName evidence="1">Pyridoxamine 5'-phosphate oxidase</fullName>
    </submittedName>
</protein>
<dbReference type="EMBL" id="FUYC01000001">
    <property type="protein sequence ID" value="SKA71764.1"/>
    <property type="molecule type" value="Genomic_DNA"/>
</dbReference>
<accession>A0A1T4W385</accession>